<keyword evidence="2" id="KW-0949">S-adenosyl-L-methionine</keyword>
<comment type="caution">
    <text evidence="7">The sequence shown here is derived from an EMBL/GenBank/DDBJ whole genome shotgun (WGS) entry which is preliminary data.</text>
</comment>
<evidence type="ECO:0000259" key="6">
    <source>
        <dbReference type="Pfam" id="PF04055"/>
    </source>
</evidence>
<dbReference type="SFLD" id="SFLDG01103">
    <property type="entry name" value="Uncharacterised_Radical_SAM_Su"/>
    <property type="match status" value="1"/>
</dbReference>
<keyword evidence="4" id="KW-0408">Iron</keyword>
<dbReference type="AlphaFoldDB" id="A0A9X4GQI3"/>
<sequence length="402" mass="45603">MNTHYAEDTLFLSTQAESTLHLNTPLFGKVVADSNERVDDAILYLSPHMQVPLPPLHNVYAIICTFDDPRLEFIKSQKEIPVIIVDKDQVFSHGDVITVSERGRIHRLFRARSQNNAFLVTEVCNNLCIMCPQPPKPESEVNHGSIEHRILQTLSLIDDELFPASLCITGGEPTMLNEGLLRVIESISSRNQQTLIHLLTNGRFLSNEHYTARLALVGNHQLLAGVPLFGHASEIHDYVVQCEGAFDQTMAGLLNCYKHGISIELRVVLNKVTVKHLTALAEFISRNLFFVKHVALMGMENMGYAKLNRETVFIDPWEYKDILSEAIEIFQLYGIDVRVFNLPLCVVNTDTHIYCKQSISDFKNSWNPACEHCCKRNNCCGFFNSSTDKFWLSRHIKPFVSD</sequence>
<evidence type="ECO:0000256" key="1">
    <source>
        <dbReference type="ARBA" id="ARBA00001966"/>
    </source>
</evidence>
<name>A0A9X4GQI3_9ENTR</name>
<evidence type="ECO:0000313" key="8">
    <source>
        <dbReference type="Proteomes" id="UP001147005"/>
    </source>
</evidence>
<dbReference type="SUPFAM" id="SSF102114">
    <property type="entry name" value="Radical SAM enzymes"/>
    <property type="match status" value="1"/>
</dbReference>
<dbReference type="RefSeq" id="WP_275398304.1">
    <property type="nucleotide sequence ID" value="NZ_JAKIHW010000022.1"/>
</dbReference>
<dbReference type="NCBIfam" id="TIGR03977">
    <property type="entry name" value="rSAM_pair_HxsC"/>
    <property type="match status" value="1"/>
</dbReference>
<evidence type="ECO:0000256" key="3">
    <source>
        <dbReference type="ARBA" id="ARBA00022723"/>
    </source>
</evidence>
<dbReference type="GO" id="GO:0051536">
    <property type="term" value="F:iron-sulfur cluster binding"/>
    <property type="evidence" value="ECO:0007669"/>
    <property type="project" value="UniProtKB-KW"/>
</dbReference>
<dbReference type="GO" id="GO:0003824">
    <property type="term" value="F:catalytic activity"/>
    <property type="evidence" value="ECO:0007669"/>
    <property type="project" value="InterPro"/>
</dbReference>
<dbReference type="PANTHER" id="PTHR11228">
    <property type="entry name" value="RADICAL SAM DOMAIN PROTEIN"/>
    <property type="match status" value="1"/>
</dbReference>
<evidence type="ECO:0000256" key="4">
    <source>
        <dbReference type="ARBA" id="ARBA00023004"/>
    </source>
</evidence>
<protein>
    <submittedName>
        <fullName evidence="7">His-Xaa-Ser system radical SAM maturase HxsC</fullName>
    </submittedName>
</protein>
<gene>
    <name evidence="7" type="primary">hxsC</name>
    <name evidence="7" type="ORF">L2111_17530</name>
</gene>
<keyword evidence="5" id="KW-0411">Iron-sulfur</keyword>
<reference evidence="7" key="1">
    <citation type="submission" date="2022-01" db="EMBL/GenBank/DDBJ databases">
        <title>Genetic Characterization of Carbapenem-resistant Citrobacter spp. from China: a multicenter study.</title>
        <authorList>
            <person name="Ye L."/>
        </authorList>
    </citation>
    <scope>NUCLEOTIDE SEQUENCE</scope>
    <source>
        <strain evidence="7">IR5432</strain>
    </source>
</reference>
<dbReference type="EMBL" id="JAKIHW010000022">
    <property type="protein sequence ID" value="MDE9619858.1"/>
    <property type="molecule type" value="Genomic_DNA"/>
</dbReference>
<dbReference type="PANTHER" id="PTHR11228:SF7">
    <property type="entry name" value="PQQA PEPTIDE CYCLASE"/>
    <property type="match status" value="1"/>
</dbReference>
<accession>A0A9X4GQI3</accession>
<keyword evidence="3" id="KW-0479">Metal-binding</keyword>
<dbReference type="InterPro" id="IPR058240">
    <property type="entry name" value="rSAM_sf"/>
</dbReference>
<evidence type="ECO:0000313" key="7">
    <source>
        <dbReference type="EMBL" id="MDE9619858.1"/>
    </source>
</evidence>
<dbReference type="Gene3D" id="3.20.20.70">
    <property type="entry name" value="Aldolase class I"/>
    <property type="match status" value="1"/>
</dbReference>
<dbReference type="SFLD" id="SFLDG01067">
    <property type="entry name" value="SPASM/twitch_domain_containing"/>
    <property type="match status" value="1"/>
</dbReference>
<evidence type="ECO:0000256" key="5">
    <source>
        <dbReference type="ARBA" id="ARBA00023014"/>
    </source>
</evidence>
<dbReference type="InterPro" id="IPR013785">
    <property type="entry name" value="Aldolase_TIM"/>
</dbReference>
<dbReference type="Proteomes" id="UP001147005">
    <property type="component" value="Unassembled WGS sequence"/>
</dbReference>
<dbReference type="InterPro" id="IPR050377">
    <property type="entry name" value="Radical_SAM_PqqE_MftC-like"/>
</dbReference>
<feature type="domain" description="Radical SAM core" evidence="6">
    <location>
        <begin position="120"/>
        <end position="284"/>
    </location>
</feature>
<comment type="cofactor">
    <cofactor evidence="1">
        <name>[4Fe-4S] cluster</name>
        <dbReference type="ChEBI" id="CHEBI:49883"/>
    </cofactor>
</comment>
<evidence type="ECO:0000256" key="2">
    <source>
        <dbReference type="ARBA" id="ARBA00022691"/>
    </source>
</evidence>
<dbReference type="Pfam" id="PF04055">
    <property type="entry name" value="Radical_SAM"/>
    <property type="match status" value="1"/>
</dbReference>
<dbReference type="CDD" id="cd01335">
    <property type="entry name" value="Radical_SAM"/>
    <property type="match status" value="1"/>
</dbReference>
<dbReference type="SFLD" id="SFLDS00029">
    <property type="entry name" value="Radical_SAM"/>
    <property type="match status" value="1"/>
</dbReference>
<dbReference type="InterPro" id="IPR024032">
    <property type="entry name" value="rSAM_paired_HxsC"/>
</dbReference>
<organism evidence="7 8">
    <name type="scientific">Citrobacter portucalensis</name>
    <dbReference type="NCBI Taxonomy" id="1639133"/>
    <lineage>
        <taxon>Bacteria</taxon>
        <taxon>Pseudomonadati</taxon>
        <taxon>Pseudomonadota</taxon>
        <taxon>Gammaproteobacteria</taxon>
        <taxon>Enterobacterales</taxon>
        <taxon>Enterobacteriaceae</taxon>
        <taxon>Citrobacter</taxon>
        <taxon>Citrobacter freundii complex</taxon>
    </lineage>
</organism>
<dbReference type="GO" id="GO:0046872">
    <property type="term" value="F:metal ion binding"/>
    <property type="evidence" value="ECO:0007669"/>
    <property type="project" value="UniProtKB-KW"/>
</dbReference>
<dbReference type="InterPro" id="IPR007197">
    <property type="entry name" value="rSAM"/>
</dbReference>
<proteinExistence type="predicted"/>